<keyword evidence="3" id="KW-1185">Reference proteome</keyword>
<dbReference type="Proteomes" id="UP000011668">
    <property type="component" value="Unassembled WGS sequence"/>
</dbReference>
<dbReference type="HOGENOM" id="CLU_2063070_0_0_1"/>
<name>L8WJY8_THACA</name>
<sequence length="119" mass="13272">MDAVGVVGQRPKHPSLKSREVHSTAGQSMRRSVIRGEWNEVAFRFVEFSNSIRSNLSSSSSSFLSASSKIFSCNLLRSYLSIKSLKITSNRLRTLVHELRSERGQVHRGMSSMNLASSL</sequence>
<reference evidence="2 3" key="1">
    <citation type="journal article" date="2013" name="Nat. Commun.">
        <title>The evolution and pathogenic mechanisms of the rice sheath blight pathogen.</title>
        <authorList>
            <person name="Zheng A."/>
            <person name="Lin R."/>
            <person name="Xu L."/>
            <person name="Qin P."/>
            <person name="Tang C."/>
            <person name="Ai P."/>
            <person name="Zhang D."/>
            <person name="Liu Y."/>
            <person name="Sun Z."/>
            <person name="Feng H."/>
            <person name="Wang Y."/>
            <person name="Chen Y."/>
            <person name="Liang X."/>
            <person name="Fu R."/>
            <person name="Li Q."/>
            <person name="Zhang J."/>
            <person name="Yu X."/>
            <person name="Xie Z."/>
            <person name="Ding L."/>
            <person name="Guan P."/>
            <person name="Tang J."/>
            <person name="Liang Y."/>
            <person name="Wang S."/>
            <person name="Deng Q."/>
            <person name="Li S."/>
            <person name="Zhu J."/>
            <person name="Wang L."/>
            <person name="Liu H."/>
            <person name="Li P."/>
        </authorList>
    </citation>
    <scope>NUCLEOTIDE SEQUENCE [LARGE SCALE GENOMIC DNA]</scope>
    <source>
        <strain evidence="3">AG-1 IA</strain>
    </source>
</reference>
<evidence type="ECO:0000313" key="3">
    <source>
        <dbReference type="Proteomes" id="UP000011668"/>
    </source>
</evidence>
<evidence type="ECO:0000256" key="1">
    <source>
        <dbReference type="SAM" id="MobiDB-lite"/>
    </source>
</evidence>
<dbReference type="AlphaFoldDB" id="L8WJY8"/>
<comment type="caution">
    <text evidence="2">The sequence shown here is derived from an EMBL/GenBank/DDBJ whole genome shotgun (WGS) entry which is preliminary data.</text>
</comment>
<dbReference type="EMBL" id="AFRT01002227">
    <property type="protein sequence ID" value="ELU38225.1"/>
    <property type="molecule type" value="Genomic_DNA"/>
</dbReference>
<evidence type="ECO:0000313" key="2">
    <source>
        <dbReference type="EMBL" id="ELU38225.1"/>
    </source>
</evidence>
<gene>
    <name evidence="2" type="ORF">AG1IA_07753</name>
</gene>
<organism evidence="2 3">
    <name type="scientific">Thanatephorus cucumeris (strain AG1-IA)</name>
    <name type="common">Rice sheath blight fungus</name>
    <name type="synonym">Rhizoctonia solani</name>
    <dbReference type="NCBI Taxonomy" id="983506"/>
    <lineage>
        <taxon>Eukaryota</taxon>
        <taxon>Fungi</taxon>
        <taxon>Dikarya</taxon>
        <taxon>Basidiomycota</taxon>
        <taxon>Agaricomycotina</taxon>
        <taxon>Agaricomycetes</taxon>
        <taxon>Cantharellales</taxon>
        <taxon>Ceratobasidiaceae</taxon>
        <taxon>Rhizoctonia</taxon>
        <taxon>Rhizoctonia solani AG-1</taxon>
    </lineage>
</organism>
<accession>L8WJY8</accession>
<proteinExistence type="predicted"/>
<feature type="region of interest" description="Disordered" evidence="1">
    <location>
        <begin position="1"/>
        <end position="28"/>
    </location>
</feature>
<protein>
    <submittedName>
        <fullName evidence="2">Uncharacterized protein</fullName>
    </submittedName>
</protein>